<gene>
    <name evidence="3" type="ORF">O0R46_09170</name>
</gene>
<dbReference type="Pfam" id="PF04865">
    <property type="entry name" value="Baseplate_J"/>
    <property type="match status" value="1"/>
</dbReference>
<name>A0ABY7JMZ0_9FIRM</name>
<evidence type="ECO:0000259" key="2">
    <source>
        <dbReference type="Pfam" id="PF26078"/>
    </source>
</evidence>
<dbReference type="EMBL" id="CP114052">
    <property type="protein sequence ID" value="WAW14741.1"/>
    <property type="molecule type" value="Genomic_DNA"/>
</dbReference>
<dbReference type="RefSeq" id="WP_269311438.1">
    <property type="nucleotide sequence ID" value="NZ_CP114052.1"/>
</dbReference>
<feature type="domain" description="Baseplate protein J-like barrel" evidence="1">
    <location>
        <begin position="85"/>
        <end position="141"/>
    </location>
</feature>
<dbReference type="PANTHER" id="PTHR37829">
    <property type="entry name" value="PHAGE-LIKE ELEMENT PBSX PROTEIN XKDT"/>
    <property type="match status" value="1"/>
</dbReference>
<proteinExistence type="predicted"/>
<evidence type="ECO:0000313" key="3">
    <source>
        <dbReference type="EMBL" id="WAW14741.1"/>
    </source>
</evidence>
<dbReference type="InterPro" id="IPR006949">
    <property type="entry name" value="Barrel_Baseplate_J-like"/>
</dbReference>
<accession>A0ABY7JMZ0</accession>
<protein>
    <submittedName>
        <fullName evidence="3">Baseplate J/gp47 family protein</fullName>
    </submittedName>
</protein>
<dbReference type="Pfam" id="PF26078">
    <property type="entry name" value="Baseplate_J_M"/>
    <property type="match status" value="1"/>
</dbReference>
<dbReference type="InterPro" id="IPR058531">
    <property type="entry name" value="Baseplate_J_M"/>
</dbReference>
<dbReference type="Proteomes" id="UP001164187">
    <property type="component" value="Chromosome"/>
</dbReference>
<evidence type="ECO:0000313" key="4">
    <source>
        <dbReference type="Proteomes" id="UP001164187"/>
    </source>
</evidence>
<dbReference type="InterPro" id="IPR052399">
    <property type="entry name" value="Phage_Baseplate_Assmbl_Protein"/>
</dbReference>
<evidence type="ECO:0000259" key="1">
    <source>
        <dbReference type="Pfam" id="PF04865"/>
    </source>
</evidence>
<sequence length="341" mass="37954">MQVRNKEEILESMISNFALDIPVYEGTITHAIFSAVALAIEREYSIKDEEEKQIFLVDGRYEFLDKRVSEFGYLRKEGEQAHGEVIFSGEIGYLIKDGLVISCNGLDFVVSEGGVIEENGEGKAIVKAIEVGAAGNIKAGSDFTCESHNFERIFNENDFINGIDIESDEDYYARFLFTQRHKGISGNVDHYDEWARSVDGVKNSKTTDLKYGPGTVEVIVAGKDNVVSEETVGRVKEYIESVRPIGASVTVKSMSNFDIDIVARIKSSTDSETIKSMYRSIGDNYLITCNKSIIFSKLYSLLATIPEVTDVISFTANGDINNILITSEQKPKIRNIKIEVV</sequence>
<keyword evidence="4" id="KW-1185">Reference proteome</keyword>
<reference evidence="3" key="1">
    <citation type="submission" date="2022-12" db="EMBL/GenBank/DDBJ databases">
        <title>Peptostreptococcus.</title>
        <authorList>
            <person name="Lee S.H."/>
        </authorList>
    </citation>
    <scope>NUCLEOTIDE SEQUENCE</scope>
    <source>
        <strain evidence="3">CBA3647</strain>
    </source>
</reference>
<feature type="domain" description="Baseplate J-like central" evidence="2">
    <location>
        <begin position="185"/>
        <end position="253"/>
    </location>
</feature>
<dbReference type="PANTHER" id="PTHR37829:SF3">
    <property type="entry name" value="PROTEIN JAYE-RELATED"/>
    <property type="match status" value="1"/>
</dbReference>
<organism evidence="3 4">
    <name type="scientific">Peptostreptococcus equinus</name>
    <dbReference type="NCBI Taxonomy" id="3003601"/>
    <lineage>
        <taxon>Bacteria</taxon>
        <taxon>Bacillati</taxon>
        <taxon>Bacillota</taxon>
        <taxon>Clostridia</taxon>
        <taxon>Peptostreptococcales</taxon>
        <taxon>Peptostreptococcaceae</taxon>
        <taxon>Peptostreptococcus</taxon>
    </lineage>
</organism>